<dbReference type="SUPFAM" id="SSF52799">
    <property type="entry name" value="(Phosphotyrosine protein) phosphatases II"/>
    <property type="match status" value="1"/>
</dbReference>
<sequence>MGVCISFGECSVPHSREKAKETARENNCTLENANGGSVATEILSALTNRNLGLMDARSYAQLENSIEELCQSPYAALFLAHPDLLFSNRAAVMCTGEFVPGEVVGKYTVLRAFPTGTVGRSFFVRVAMDESGKIKDGSAKEARPSLGDKVSTDRASFNNLFEQPTECVFKVTTFVTRMEVASQVLDDQSVLANLIHDNVLRCVDVLDDGYHENIIFVTPYVENGSCEYLVGNMVKEQLLSLLHDVAIGLRVLHSHEIYHHNLKLDNILINNNGTACIADAGFGHIFASESLDSLVFNGELACMPPEVFLKNDSTVVDPAKVDVWGFGLLMYRLAYGTEPLDVEGKPFEMVRDVVLHGQIEFPSPDWLSETKFREVVMWCLNRDFRNRPTIMQLLRHPLFGGTLLHSTSGAALSSPDKTNGNCSGHGDAGLSFGNIGMRYAQSQKRAGLTIYACLGNGRNCESFIVNSSRTTTKEVVLKVIKRSVLKIIQSMPDASEMLRQLAFCREARHNNILHLLDIVENDDGCFATQPYVDGDFIHRKFPPITNNEDPSFTLPRMLVDVLNGLHFIHSNGVSNLCLTPTNVFYQKDTGFVFADFGPLFLTRQEVLLDKGTGFPFYSLPSWVLEDLRGLEQTTKHALDTFCVGLLAASAVPSVFKETWESFFSASEGNTIVNDVTEKVEKSVHILTQPLVGFILKALTTKTSAVELLSHPYLADMAGASPPQVVKPFELTSAAIKAVVAQDFSFREECRLMDVLGQDPMLESGMLGNLVDSFVDDESRVSVSATKDSDLSIRLPFKNNLACGLCHVDLTIVLFKCLKCASYIRCGKCALNDNHGEGHEMQTYFIHTIEHKGDCKDAILYPTGVVSNVNALEELEMQANLPVGSLVKTNHPASTTTTPLDKLKSQSENKKKVLPKASEVDDLSWEEEIAFCSEKGSTELLLYHFGLDTVPKELYDPPLLHVMRLDLSYNNLKSIPHELSFLVKLRSLIISYNELTELPDSLGNLSQLERLDVSHNQLHQLPQSFMYLQNLVTLGMDYNDFAEIPESVIELVTMSSSIPMLSVIYMAENHRITQFPSREVLEKFPKLKLVLDNEPNIYSMYISENLEEKLPNVSMMWNKIYPDRIVDYVYCGSLRSAQSQLVYDKLSIQNILTMGRNLVPVPPIGGEHVTLSIDDIEGANIRVTFEEAVNFIDQSVKRARGCLVHCFAGMSRSATTVIAYLMIKQGMRLDEAYCLTKKGRPAIYPNQGFFNQLLLLDAELFPQARPLNMDVMERDKVPTA</sequence>
<dbReference type="SUPFAM" id="SSF56112">
    <property type="entry name" value="Protein kinase-like (PK-like)"/>
    <property type="match status" value="2"/>
</dbReference>
<keyword evidence="6" id="KW-0904">Protein phosphatase</keyword>
<comment type="caution">
    <text evidence="11">The sequence shown here is derived from an EMBL/GenBank/DDBJ whole genome shotgun (WGS) entry which is preliminary data.</text>
</comment>
<evidence type="ECO:0000256" key="7">
    <source>
        <dbReference type="SAM" id="MobiDB-lite"/>
    </source>
</evidence>
<protein>
    <recommendedName>
        <fullName evidence="2">protein-tyrosine-phosphatase</fullName>
        <ecNumber evidence="2">3.1.3.48</ecNumber>
    </recommendedName>
</protein>
<dbReference type="OMA" id="GHFCIAD"/>
<evidence type="ECO:0000259" key="10">
    <source>
        <dbReference type="PROSITE" id="PS50056"/>
    </source>
</evidence>
<evidence type="ECO:0000313" key="12">
    <source>
        <dbReference type="Proteomes" id="UP000283634"/>
    </source>
</evidence>
<dbReference type="PANTHER" id="PTHR10159:SF524">
    <property type="entry name" value="SPECIFICITY PROTEIN PHOSPHATASE, PUTATIVE-RELATED"/>
    <property type="match status" value="1"/>
</dbReference>
<dbReference type="SMART" id="SM00195">
    <property type="entry name" value="DSPc"/>
    <property type="match status" value="1"/>
</dbReference>
<keyword evidence="12" id="KW-1185">Reference proteome</keyword>
<dbReference type="PANTHER" id="PTHR10159">
    <property type="entry name" value="DUAL SPECIFICITY PROTEIN PHOSPHATASE"/>
    <property type="match status" value="1"/>
</dbReference>
<dbReference type="OrthoDB" id="165342at2759"/>
<reference evidence="11 12" key="1">
    <citation type="journal article" date="2018" name="BMC Genomics">
        <title>Genomic comparison of Trypanosoma conorhini and Trypanosoma rangeli to Trypanosoma cruzi strains of high and low virulence.</title>
        <authorList>
            <person name="Bradwell K.R."/>
            <person name="Koparde V.N."/>
            <person name="Matveyev A.V."/>
            <person name="Serrano M.G."/>
            <person name="Alves J.M."/>
            <person name="Parikh H."/>
            <person name="Huang B."/>
            <person name="Lee V."/>
            <person name="Espinosa-Alvarez O."/>
            <person name="Ortiz P.A."/>
            <person name="Costa-Martins A.G."/>
            <person name="Teixeira M.M."/>
            <person name="Buck G.A."/>
        </authorList>
    </citation>
    <scope>NUCLEOTIDE SEQUENCE [LARGE SCALE GENOMIC DNA]</scope>
    <source>
        <strain evidence="11 12">AM80</strain>
    </source>
</reference>
<keyword evidence="3" id="KW-0433">Leucine-rich repeat</keyword>
<dbReference type="InterPro" id="IPR029021">
    <property type="entry name" value="Prot-tyrosine_phosphatase-like"/>
</dbReference>
<dbReference type="PROSITE" id="PS51450">
    <property type="entry name" value="LRR"/>
    <property type="match status" value="2"/>
</dbReference>
<organism evidence="11 12">
    <name type="scientific">Trypanosoma rangeli</name>
    <dbReference type="NCBI Taxonomy" id="5698"/>
    <lineage>
        <taxon>Eukaryota</taxon>
        <taxon>Discoba</taxon>
        <taxon>Euglenozoa</taxon>
        <taxon>Kinetoplastea</taxon>
        <taxon>Metakinetoplastina</taxon>
        <taxon>Trypanosomatida</taxon>
        <taxon>Trypanosomatidae</taxon>
        <taxon>Trypanosoma</taxon>
        <taxon>Herpetosoma</taxon>
    </lineage>
</organism>
<dbReference type="InterPro" id="IPR020422">
    <property type="entry name" value="TYR_PHOSPHATASE_DUAL_dom"/>
</dbReference>
<dbReference type="Gene3D" id="1.10.510.10">
    <property type="entry name" value="Transferase(Phosphotransferase) domain 1"/>
    <property type="match status" value="2"/>
</dbReference>
<dbReference type="InterPro" id="IPR001611">
    <property type="entry name" value="Leu-rich_rpt"/>
</dbReference>
<dbReference type="GO" id="GO:0005524">
    <property type="term" value="F:ATP binding"/>
    <property type="evidence" value="ECO:0007669"/>
    <property type="project" value="InterPro"/>
</dbReference>
<dbReference type="PROSITE" id="PS50054">
    <property type="entry name" value="TYR_PHOSPHATASE_DUAL"/>
    <property type="match status" value="1"/>
</dbReference>
<dbReference type="Pfam" id="PF00069">
    <property type="entry name" value="Pkinase"/>
    <property type="match status" value="2"/>
</dbReference>
<dbReference type="GO" id="GO:0008330">
    <property type="term" value="F:protein tyrosine/threonine phosphatase activity"/>
    <property type="evidence" value="ECO:0007669"/>
    <property type="project" value="TreeGrafter"/>
</dbReference>
<dbReference type="PROSITE" id="PS50011">
    <property type="entry name" value="PROTEIN_KINASE_DOM"/>
    <property type="match status" value="2"/>
</dbReference>
<dbReference type="SMART" id="SM00364">
    <property type="entry name" value="LRR_BAC"/>
    <property type="match status" value="3"/>
</dbReference>
<feature type="domain" description="Tyrosine specific protein phosphatases" evidence="10">
    <location>
        <begin position="1182"/>
        <end position="1242"/>
    </location>
</feature>
<dbReference type="Pfam" id="PF00782">
    <property type="entry name" value="DSPc"/>
    <property type="match status" value="1"/>
</dbReference>
<dbReference type="PROSITE" id="PS50056">
    <property type="entry name" value="TYR_PHOSPHATASE_2"/>
    <property type="match status" value="1"/>
</dbReference>
<keyword evidence="5 11" id="KW-0378">Hydrolase</keyword>
<accession>A0A422P0H7</accession>
<evidence type="ECO:0000256" key="2">
    <source>
        <dbReference type="ARBA" id="ARBA00013064"/>
    </source>
</evidence>
<dbReference type="Pfam" id="PF23598">
    <property type="entry name" value="LRR_14"/>
    <property type="match status" value="1"/>
</dbReference>
<dbReference type="AlphaFoldDB" id="A0A422P0H7"/>
<proteinExistence type="inferred from homology"/>
<feature type="domain" description="Protein kinase" evidence="8">
    <location>
        <begin position="107"/>
        <end position="399"/>
    </location>
</feature>
<dbReference type="GO" id="GO:0004672">
    <property type="term" value="F:protein kinase activity"/>
    <property type="evidence" value="ECO:0007669"/>
    <property type="project" value="InterPro"/>
</dbReference>
<dbReference type="GO" id="GO:0017017">
    <property type="term" value="F:MAP kinase tyrosine/serine/threonine phosphatase activity"/>
    <property type="evidence" value="ECO:0007669"/>
    <property type="project" value="TreeGrafter"/>
</dbReference>
<evidence type="ECO:0000256" key="4">
    <source>
        <dbReference type="ARBA" id="ARBA00022737"/>
    </source>
</evidence>
<feature type="domain" description="Tyrosine-protein phosphatase" evidence="9">
    <location>
        <begin position="1120"/>
        <end position="1261"/>
    </location>
</feature>
<dbReference type="GO" id="GO:0005737">
    <property type="term" value="C:cytoplasm"/>
    <property type="evidence" value="ECO:0007669"/>
    <property type="project" value="TreeGrafter"/>
</dbReference>
<feature type="region of interest" description="Disordered" evidence="7">
    <location>
        <begin position="889"/>
        <end position="908"/>
    </location>
</feature>
<dbReference type="InterPro" id="IPR016130">
    <property type="entry name" value="Tyr_Pase_AS"/>
</dbReference>
<evidence type="ECO:0000313" key="11">
    <source>
        <dbReference type="EMBL" id="RNF11208.1"/>
    </source>
</evidence>
<dbReference type="RefSeq" id="XP_029242043.1">
    <property type="nucleotide sequence ID" value="XM_029378193.1"/>
</dbReference>
<dbReference type="InterPro" id="IPR011009">
    <property type="entry name" value="Kinase-like_dom_sf"/>
</dbReference>
<evidence type="ECO:0000256" key="1">
    <source>
        <dbReference type="ARBA" id="ARBA00008601"/>
    </source>
</evidence>
<dbReference type="SUPFAM" id="SSF52058">
    <property type="entry name" value="L domain-like"/>
    <property type="match status" value="1"/>
</dbReference>
<evidence type="ECO:0000256" key="6">
    <source>
        <dbReference type="ARBA" id="ARBA00022912"/>
    </source>
</evidence>
<dbReference type="InterPro" id="IPR000340">
    <property type="entry name" value="Dual-sp_phosphatase_cat-dom"/>
</dbReference>
<keyword evidence="4" id="KW-0677">Repeat</keyword>
<dbReference type="VEuPathDB" id="TriTrypDB:TRSC58_05579"/>
<name>A0A422P0H7_TRYRA</name>
<dbReference type="GO" id="GO:0043409">
    <property type="term" value="P:negative regulation of MAPK cascade"/>
    <property type="evidence" value="ECO:0007669"/>
    <property type="project" value="TreeGrafter"/>
</dbReference>
<dbReference type="EMBL" id="MKGL01000021">
    <property type="protein sequence ID" value="RNF11208.1"/>
    <property type="molecule type" value="Genomic_DNA"/>
</dbReference>
<dbReference type="PROSITE" id="PS00383">
    <property type="entry name" value="TYR_PHOSPHATASE_1"/>
    <property type="match status" value="1"/>
</dbReference>
<dbReference type="InterPro" id="IPR000387">
    <property type="entry name" value="Tyr_Pase_dom"/>
</dbReference>
<dbReference type="SMART" id="SM00369">
    <property type="entry name" value="LRR_TYP"/>
    <property type="match status" value="4"/>
</dbReference>
<comment type="similarity">
    <text evidence="1">Belongs to the protein-tyrosine phosphatase family. Non-receptor class dual specificity subfamily.</text>
</comment>
<evidence type="ECO:0000259" key="9">
    <source>
        <dbReference type="PROSITE" id="PS50054"/>
    </source>
</evidence>
<dbReference type="GeneID" id="40325073"/>
<dbReference type="Gene3D" id="3.30.200.20">
    <property type="entry name" value="Phosphorylase Kinase, domain 1"/>
    <property type="match status" value="1"/>
</dbReference>
<evidence type="ECO:0000256" key="3">
    <source>
        <dbReference type="ARBA" id="ARBA00022614"/>
    </source>
</evidence>
<evidence type="ECO:0000259" key="8">
    <source>
        <dbReference type="PROSITE" id="PS50011"/>
    </source>
</evidence>
<feature type="compositionally biased region" description="Polar residues" evidence="7">
    <location>
        <begin position="889"/>
        <end position="898"/>
    </location>
</feature>
<dbReference type="SUPFAM" id="SSF57850">
    <property type="entry name" value="RING/U-box"/>
    <property type="match status" value="1"/>
</dbReference>
<dbReference type="InterPro" id="IPR003591">
    <property type="entry name" value="Leu-rich_rpt_typical-subtyp"/>
</dbReference>
<dbReference type="Gene3D" id="3.80.10.10">
    <property type="entry name" value="Ribonuclease Inhibitor"/>
    <property type="match status" value="1"/>
</dbReference>
<evidence type="ECO:0000256" key="5">
    <source>
        <dbReference type="ARBA" id="ARBA00022801"/>
    </source>
</evidence>
<dbReference type="InterPro" id="IPR055414">
    <property type="entry name" value="LRR_R13L4/SHOC2-like"/>
</dbReference>
<keyword evidence="11" id="KW-0808">Transferase</keyword>
<dbReference type="CDD" id="cd14498">
    <property type="entry name" value="DSP"/>
    <property type="match status" value="1"/>
</dbReference>
<dbReference type="Gene3D" id="3.90.190.10">
    <property type="entry name" value="Protein tyrosine phosphatase superfamily"/>
    <property type="match status" value="1"/>
</dbReference>
<dbReference type="GO" id="GO:0033550">
    <property type="term" value="F:MAP kinase tyrosine phosphatase activity"/>
    <property type="evidence" value="ECO:0007669"/>
    <property type="project" value="TreeGrafter"/>
</dbReference>
<gene>
    <name evidence="11" type="ORF">TraAM80_01140</name>
</gene>
<feature type="domain" description="Protein kinase" evidence="8">
    <location>
        <begin position="448"/>
        <end position="713"/>
    </location>
</feature>
<dbReference type="EC" id="3.1.3.48" evidence="2"/>
<dbReference type="Proteomes" id="UP000283634">
    <property type="component" value="Unassembled WGS sequence"/>
</dbReference>
<dbReference type="InterPro" id="IPR000719">
    <property type="entry name" value="Prot_kinase_dom"/>
</dbReference>
<dbReference type="InterPro" id="IPR032675">
    <property type="entry name" value="LRR_dom_sf"/>
</dbReference>
<dbReference type="CDD" id="cd00180">
    <property type="entry name" value="PKc"/>
    <property type="match status" value="1"/>
</dbReference>